<feature type="transmembrane region" description="Helical" evidence="1">
    <location>
        <begin position="353"/>
        <end position="374"/>
    </location>
</feature>
<feature type="transmembrane region" description="Helical" evidence="1">
    <location>
        <begin position="111"/>
        <end position="135"/>
    </location>
</feature>
<keyword evidence="1" id="KW-1133">Transmembrane helix</keyword>
<name>A0A894KNT9_ASF</name>
<organismHost>
    <name type="scientific">Sus scrofa</name>
    <name type="common">Pig</name>
    <dbReference type="NCBI Taxonomy" id="9823"/>
</organismHost>
<feature type="transmembrane region" description="Helical" evidence="1">
    <location>
        <begin position="70"/>
        <end position="90"/>
    </location>
</feature>
<proteinExistence type="predicted"/>
<feature type="transmembrane region" description="Helical" evidence="1">
    <location>
        <begin position="455"/>
        <end position="473"/>
    </location>
</feature>
<organismHost>
    <name type="scientific">Phacochoerus africanus</name>
    <name type="common">Warthog</name>
    <dbReference type="NCBI Taxonomy" id="41426"/>
</organismHost>
<dbReference type="EMBL" id="MN394630">
    <property type="protein sequence ID" value="QRW43582.1"/>
    <property type="molecule type" value="Genomic_DNA"/>
</dbReference>
<dbReference type="Proteomes" id="UP000423628">
    <property type="component" value="Segment"/>
</dbReference>
<protein>
    <submittedName>
        <fullName evidence="2">PA859L</fullName>
    </submittedName>
</protein>
<evidence type="ECO:0000313" key="3">
    <source>
        <dbReference type="Proteomes" id="UP000423628"/>
    </source>
</evidence>
<organismHost>
    <name type="scientific">Ornithodoros moubata</name>
    <name type="common">Soft tick</name>
    <name type="synonym">Argasid tick</name>
    <dbReference type="NCBI Taxonomy" id="6938"/>
</organismHost>
<organismHost>
    <name type="scientific">Phacochoerus aethiopicus</name>
    <name type="common">Warthog</name>
    <dbReference type="NCBI Taxonomy" id="85517"/>
</organismHost>
<organismHost>
    <name type="scientific">Potamochoerus larvatus</name>
    <name type="common">Bushpig</name>
    <dbReference type="NCBI Taxonomy" id="273792"/>
</organismHost>
<evidence type="ECO:0000256" key="1">
    <source>
        <dbReference type="SAM" id="Phobius"/>
    </source>
</evidence>
<feature type="transmembrane region" description="Helical" evidence="1">
    <location>
        <begin position="6"/>
        <end position="25"/>
    </location>
</feature>
<keyword evidence="1" id="KW-0812">Transmembrane</keyword>
<feature type="transmembrane region" description="Helical" evidence="1">
    <location>
        <begin position="395"/>
        <end position="415"/>
    </location>
</feature>
<gene>
    <name evidence="2" type="ORF">A859L</name>
</gene>
<evidence type="ECO:0000313" key="2">
    <source>
        <dbReference type="EMBL" id="QRW43582.1"/>
    </source>
</evidence>
<accession>A0A894KNT9</accession>
<feature type="transmembrane region" description="Helical" evidence="1">
    <location>
        <begin position="427"/>
        <end position="448"/>
    </location>
</feature>
<organismHost>
    <name type="scientific">Ornithodoros</name>
    <name type="common">relapsing fever ticks</name>
    <dbReference type="NCBI Taxonomy" id="6937"/>
</organismHost>
<organism evidence="2 3">
    <name type="scientific">African swine fever virus</name>
    <name type="common">ASFV</name>
    <dbReference type="NCBI Taxonomy" id="10497"/>
    <lineage>
        <taxon>Viruses</taxon>
        <taxon>Varidnaviria</taxon>
        <taxon>Bamfordvirae</taxon>
        <taxon>Nucleocytoviricota</taxon>
        <taxon>Pokkesviricetes</taxon>
        <taxon>Asfuvirales</taxon>
        <taxon>Asfarviridae</taxon>
        <taxon>Asfivirus</taxon>
        <taxon>Asfivirus haemorrhagiae</taxon>
    </lineage>
</organism>
<keyword evidence="1" id="KW-0472">Membrane</keyword>
<sequence>MFFNVLFFRTSLDMLFITIFICLISGRSQALFPYVRYFLVFMLAFGISRPVFFDIFRVCFYVFFTGPIRFLYTGTLTGIFSIFIFLYKAIIPVLSPLTIMLSKNTIKILRLLGWNHIPLFTPKLFIFSIPSAIALRNSGYDACYSFHGRRIYSYPSTLLYINGDKLSFILGKPSFQECHAFFPGIWPANTTGCPILQGLQVRHLVWLYRRRFLVFVLQIRFIVPFIPCVEPQRGASKVQAVVVFTISATYFNRTFVFCKGGLPRKSFAAGTTVYFALRAIPYGMSCQLQQFCHRSVGPDPVYRIRNLRRVYKMLVQAWIFRCQGVCKGDITTKPVYTYVFCVHFYRYKNGCVWLLYLLVQRSAYALYIVSTTMSRRCKKYRVYFWNLYALLQESTVYYNIGFLCGTKFCICFADILSRQGCVCYQGIYPLVYQLRVYLLGLFIITGIYQHFTSRYIGFYMGYGHYILLYYVLFRGLLFGTRLVGQFTRGYHLQFKIIYIPGLYAFSQILPKGNAAKKFTIFHGKRGVVPGRCRYKKSVPFFTVVQHMGTGPCLPFAANPVSFIAIITIEIIHQYRGGLVRGNHKKRRGLPYPFCNTDRIGGHFYIVVFYHNAGLVGPHKYNVLQGNSILLQFFQSLPYYGQARHQVQNFSLQIFGENTIRDASFAASAGHLQNGPSTSPQLLLPHIGRLLLLQSILDCSPCLIRTKKYYVICEMFFIFHRSYHQVSQFLLAYQRIRGQRWLNHYRGIIHLIRGRITQSIPYVQTVCNILSQLFYFFGYKTYEFFVFVAKKLCTIYHSCFNFLRILLCTCFQCATILPFIRTTSRIRSIMQPTGQVSCVPNFMYGLGLQPGMYRHVYSCA</sequence>
<feature type="transmembrane region" description="Helical" evidence="1">
    <location>
        <begin position="37"/>
        <end position="64"/>
    </location>
</feature>
<reference evidence="2 3" key="1">
    <citation type="submission" date="2019-08" db="EMBL/GenBank/DDBJ databases">
        <authorList>
            <person name="Ndlovu S.S."/>
        </authorList>
    </citation>
    <scope>NUCLEOTIDE SEQUENCE [LARGE SCALE GENOMIC DNA]</scope>
    <source>
        <strain evidence="2">SPEC_57</strain>
    </source>
</reference>